<evidence type="ECO:0000313" key="1">
    <source>
        <dbReference type="EMBL" id="GMA26707.1"/>
    </source>
</evidence>
<evidence type="ECO:0000313" key="2">
    <source>
        <dbReference type="Proteomes" id="UP001157091"/>
    </source>
</evidence>
<proteinExistence type="predicted"/>
<dbReference type="EMBL" id="BSUK01000001">
    <property type="protein sequence ID" value="GMA26707.1"/>
    <property type="molecule type" value="Genomic_DNA"/>
</dbReference>
<name>A0ABQ6I8F9_9MICO</name>
<dbReference type="Proteomes" id="UP001157091">
    <property type="component" value="Unassembled WGS sequence"/>
</dbReference>
<organism evidence="1 2">
    <name type="scientific">Luteimicrobium album</name>
    <dbReference type="NCBI Taxonomy" id="1054550"/>
    <lineage>
        <taxon>Bacteria</taxon>
        <taxon>Bacillati</taxon>
        <taxon>Actinomycetota</taxon>
        <taxon>Actinomycetes</taxon>
        <taxon>Micrococcales</taxon>
        <taxon>Luteimicrobium</taxon>
    </lineage>
</organism>
<accession>A0ABQ6I8F9</accession>
<comment type="caution">
    <text evidence="1">The sequence shown here is derived from an EMBL/GenBank/DDBJ whole genome shotgun (WGS) entry which is preliminary data.</text>
</comment>
<keyword evidence="2" id="KW-1185">Reference proteome</keyword>
<gene>
    <name evidence="1" type="ORF">GCM10025864_44660</name>
</gene>
<reference evidence="2" key="1">
    <citation type="journal article" date="2019" name="Int. J. Syst. Evol. Microbiol.">
        <title>The Global Catalogue of Microorganisms (GCM) 10K type strain sequencing project: providing services to taxonomists for standard genome sequencing and annotation.</title>
        <authorList>
            <consortium name="The Broad Institute Genomics Platform"/>
            <consortium name="The Broad Institute Genome Sequencing Center for Infectious Disease"/>
            <person name="Wu L."/>
            <person name="Ma J."/>
        </authorList>
    </citation>
    <scope>NUCLEOTIDE SEQUENCE [LARGE SCALE GENOMIC DNA]</scope>
    <source>
        <strain evidence="2">NBRC 106348</strain>
    </source>
</reference>
<sequence>MERRSVKLVIDYQNIHLTGHGVFVPDSVPRHESLIHPLLRESVAVRAQPCARQHRDRKP</sequence>
<protein>
    <submittedName>
        <fullName evidence="1">Uncharacterized protein</fullName>
    </submittedName>
</protein>